<keyword evidence="9" id="KW-1185">Reference proteome</keyword>
<dbReference type="InterPro" id="IPR004202">
    <property type="entry name" value="COX7C/Cox8"/>
</dbReference>
<dbReference type="UniPathway" id="UPA00705"/>
<keyword evidence="4 7" id="KW-0999">Mitochondrion inner membrane</keyword>
<dbReference type="GO" id="GO:0045277">
    <property type="term" value="C:respiratory chain complex IV"/>
    <property type="evidence" value="ECO:0007669"/>
    <property type="project" value="UniProtKB-UniRule"/>
</dbReference>
<dbReference type="Pfam" id="PF02935">
    <property type="entry name" value="COX7C"/>
    <property type="match status" value="1"/>
</dbReference>
<dbReference type="InterPro" id="IPR036636">
    <property type="entry name" value="COX7C/Cox8_sf"/>
</dbReference>
<evidence type="ECO:0000256" key="5">
    <source>
        <dbReference type="ARBA" id="ARBA00023128"/>
    </source>
</evidence>
<gene>
    <name evidence="8" type="ORF">COEREDRAFT_79434</name>
</gene>
<dbReference type="OrthoDB" id="9974841at2759"/>
<keyword evidence="7" id="KW-0809">Transit peptide</keyword>
<proteinExistence type="inferred from homology"/>
<protein>
    <recommendedName>
        <fullName evidence="7">Cytochrome c oxidase subunit 8, mitochondrial</fullName>
    </recommendedName>
    <alternativeName>
        <fullName evidence="7">Cytochrome c oxidase polypeptide VIII</fullName>
    </alternativeName>
</protein>
<keyword evidence="7" id="KW-1133">Transmembrane helix</keyword>
<comment type="similarity">
    <text evidence="3 7">Belongs to the cytochrome c oxidase VIIc family.</text>
</comment>
<dbReference type="AlphaFoldDB" id="A0A2G5BIQ0"/>
<accession>A0A2G5BIQ0</accession>
<sequence>MLSAVARTSMRTRAATRVLRSDHHNIPSPNGMNLPFDTQKKGFKFLYWGSCIGFASLPIVAAWWQLRKGNGNKDY</sequence>
<keyword evidence="5 7" id="KW-0496">Mitochondrion</keyword>
<evidence type="ECO:0000313" key="9">
    <source>
        <dbReference type="Proteomes" id="UP000242474"/>
    </source>
</evidence>
<dbReference type="EMBL" id="KZ303488">
    <property type="protein sequence ID" value="PIA18900.1"/>
    <property type="molecule type" value="Genomic_DNA"/>
</dbReference>
<comment type="function">
    <text evidence="7">Component of the cytochrome c oxidase, the last enzyme in the mitochondrial electron transport chain which drives oxidative phosphorylation. The respiratory chain contains 3 multisubunit complexes succinate dehydrogenase (complex II, CII), ubiquinol-cytochrome c oxidoreductase (cytochrome b-c1 complex, complex III, CIII) and cytochrome c oxidase (complex IV, CIV), that cooperate to transfer electrons derived from NADH and succinate to molecular oxygen, creating an electrochemical gradient over the inner membrane that drives transmembrane transport and the ATP synthase. Cytochrome c oxidase is the component of the respiratory chain that catalyzes the reduction of oxygen to water. Electrons originating from reduced cytochrome c in the intermembrane space (IMS) are transferred via the dinuclear copper A center (CU(A)) of subunit 2 and heme A of subunit 1 to the active site in subunit 1, a binuclear center (BNC) formed by heme A3 and copper B (CU(B)). The BNC reduces molecular oxygen to 2 water molecules using 4 electrons from cytochrome c in the IMS and 4 protons from the mitochondrial matrix.</text>
</comment>
<dbReference type="GO" id="GO:0005743">
    <property type="term" value="C:mitochondrial inner membrane"/>
    <property type="evidence" value="ECO:0007669"/>
    <property type="project" value="UniProtKB-SubCell"/>
</dbReference>
<evidence type="ECO:0000256" key="3">
    <source>
        <dbReference type="ARBA" id="ARBA00010514"/>
    </source>
</evidence>
<evidence type="ECO:0000256" key="1">
    <source>
        <dbReference type="ARBA" id="ARBA00004434"/>
    </source>
</evidence>
<evidence type="ECO:0000256" key="7">
    <source>
        <dbReference type="RuleBase" id="RU368123"/>
    </source>
</evidence>
<evidence type="ECO:0000313" key="8">
    <source>
        <dbReference type="EMBL" id="PIA18900.1"/>
    </source>
</evidence>
<comment type="subunit">
    <text evidence="7">Component of the cytochrome c oxidase (complex IV, CIV), a multisubunit enzyme composed of a catalytic core of 3 subunits and several supernumerary subunits. The complex exists as a monomer or a dimer and forms supercomplexes (SCs) in the inner mitochondrial membrane with ubiquinol-cytochrome c oxidoreductase (cytochrome b-c1 complex, complex III, CIII).</text>
</comment>
<reference evidence="8 9" key="1">
    <citation type="journal article" date="2015" name="Genome Biol. Evol.">
        <title>Phylogenomic analyses indicate that early fungi evolved digesting cell walls of algal ancestors of land plants.</title>
        <authorList>
            <person name="Chang Y."/>
            <person name="Wang S."/>
            <person name="Sekimoto S."/>
            <person name="Aerts A.L."/>
            <person name="Choi C."/>
            <person name="Clum A."/>
            <person name="LaButti K.M."/>
            <person name="Lindquist E.A."/>
            <person name="Yee Ngan C."/>
            <person name="Ohm R.A."/>
            <person name="Salamov A.A."/>
            <person name="Grigoriev I.V."/>
            <person name="Spatafora J.W."/>
            <person name="Berbee M.L."/>
        </authorList>
    </citation>
    <scope>NUCLEOTIDE SEQUENCE [LARGE SCALE GENOMIC DNA]</scope>
    <source>
        <strain evidence="8 9">NRRL 1564</strain>
    </source>
</reference>
<dbReference type="Proteomes" id="UP000242474">
    <property type="component" value="Unassembled WGS sequence"/>
</dbReference>
<keyword evidence="7" id="KW-0812">Transmembrane</keyword>
<organism evidence="8 9">
    <name type="scientific">Coemansia reversa (strain ATCC 12441 / NRRL 1564)</name>
    <dbReference type="NCBI Taxonomy" id="763665"/>
    <lineage>
        <taxon>Eukaryota</taxon>
        <taxon>Fungi</taxon>
        <taxon>Fungi incertae sedis</taxon>
        <taxon>Zoopagomycota</taxon>
        <taxon>Kickxellomycotina</taxon>
        <taxon>Kickxellomycetes</taxon>
        <taxon>Kickxellales</taxon>
        <taxon>Kickxellaceae</taxon>
        <taxon>Coemansia</taxon>
    </lineage>
</organism>
<dbReference type="GO" id="GO:0006123">
    <property type="term" value="P:mitochondrial electron transport, cytochrome c to oxygen"/>
    <property type="evidence" value="ECO:0007669"/>
    <property type="project" value="UniProtKB-UniRule"/>
</dbReference>
<feature type="transmembrane region" description="Helical" evidence="7">
    <location>
        <begin position="45"/>
        <end position="66"/>
    </location>
</feature>
<keyword evidence="6 7" id="KW-0472">Membrane</keyword>
<comment type="pathway">
    <text evidence="2 7">Energy metabolism; oxidative phosphorylation.</text>
</comment>
<evidence type="ECO:0000256" key="4">
    <source>
        <dbReference type="ARBA" id="ARBA00022792"/>
    </source>
</evidence>
<evidence type="ECO:0000256" key="2">
    <source>
        <dbReference type="ARBA" id="ARBA00004673"/>
    </source>
</evidence>
<comment type="subcellular location">
    <subcellularLocation>
        <location evidence="1 7">Mitochondrion inner membrane</location>
        <topology evidence="1 7">Single-pass membrane protein</topology>
    </subcellularLocation>
</comment>
<evidence type="ECO:0000256" key="6">
    <source>
        <dbReference type="ARBA" id="ARBA00023136"/>
    </source>
</evidence>
<dbReference type="Gene3D" id="4.10.49.10">
    <property type="entry name" value="Cytochrome c oxidase subunit VIIc"/>
    <property type="match status" value="1"/>
</dbReference>
<name>A0A2G5BIQ0_COERN</name>